<name>A0A160PIH6_9HYPH</name>
<dbReference type="GO" id="GO:0046872">
    <property type="term" value="F:metal ion binding"/>
    <property type="evidence" value="ECO:0007669"/>
    <property type="project" value="InterPro"/>
</dbReference>
<protein>
    <submittedName>
        <fullName evidence="1">Heavy metal transport/detoxification protein</fullName>
    </submittedName>
</protein>
<dbReference type="AlphaFoldDB" id="A0A160PIH6"/>
<evidence type="ECO:0000313" key="2">
    <source>
        <dbReference type="Proteomes" id="UP000218288"/>
    </source>
</evidence>
<accession>A0A160PIH6</accession>
<dbReference type="InterPro" id="IPR036163">
    <property type="entry name" value="HMA_dom_sf"/>
</dbReference>
<gene>
    <name evidence="1" type="ORF">MPPM_4149</name>
</gene>
<dbReference type="Proteomes" id="UP000218288">
    <property type="component" value="Chromosome"/>
</dbReference>
<dbReference type="EMBL" id="AP014809">
    <property type="protein sequence ID" value="BAU92754.1"/>
    <property type="molecule type" value="Genomic_DNA"/>
</dbReference>
<proteinExistence type="predicted"/>
<evidence type="ECO:0000313" key="1">
    <source>
        <dbReference type="EMBL" id="BAU92754.1"/>
    </source>
</evidence>
<organism evidence="1 2">
    <name type="scientific">Methylorubrum populi</name>
    <dbReference type="NCBI Taxonomy" id="223967"/>
    <lineage>
        <taxon>Bacteria</taxon>
        <taxon>Pseudomonadati</taxon>
        <taxon>Pseudomonadota</taxon>
        <taxon>Alphaproteobacteria</taxon>
        <taxon>Hyphomicrobiales</taxon>
        <taxon>Methylobacteriaceae</taxon>
        <taxon>Methylorubrum</taxon>
    </lineage>
</organism>
<dbReference type="SUPFAM" id="SSF55008">
    <property type="entry name" value="HMA, heavy metal-associated domain"/>
    <property type="match status" value="1"/>
</dbReference>
<sequence length="120" mass="12954">MNMARASKSARAPNAHHSCNTAQRLCQPPTPIEVLMRDFGCSHKNNHHAPTLPNREAPLPAARHQRKRVLFRYKIGCGGCTKPITCTIQAIEPCAQVGIDLRANLVSVAADPAEPLLAAA</sequence>
<reference evidence="1 2" key="1">
    <citation type="journal article" date="2016" name="Genome Announc.">
        <title>Complete Genome Sequence of Methylobacterium populi P-1M, Isolated from Pink-Pigmented Household Biofilm.</title>
        <authorList>
            <person name="Morohoshi T."/>
            <person name="Ikeda T."/>
        </authorList>
    </citation>
    <scope>NUCLEOTIDE SEQUENCE [LARGE SCALE GENOMIC DNA]</scope>
    <source>
        <strain evidence="1 2">P-1M</strain>
    </source>
</reference>